<protein>
    <submittedName>
        <fullName evidence="1">Retrovirus-related Pol poly from transposon</fullName>
    </submittedName>
</protein>
<dbReference type="GO" id="GO:0003676">
    <property type="term" value="F:nucleic acid binding"/>
    <property type="evidence" value="ECO:0007669"/>
    <property type="project" value="InterPro"/>
</dbReference>
<dbReference type="Gene3D" id="3.30.420.10">
    <property type="entry name" value="Ribonuclease H-like superfamily/Ribonuclease H"/>
    <property type="match status" value="1"/>
</dbReference>
<comment type="caution">
    <text evidence="1">The sequence shown here is derived from an EMBL/GenBank/DDBJ whole genome shotgun (WGS) entry which is preliminary data.</text>
</comment>
<evidence type="ECO:0000313" key="1">
    <source>
        <dbReference type="EMBL" id="RXN07833.1"/>
    </source>
</evidence>
<keyword evidence="2" id="KW-1185">Reference proteome</keyword>
<dbReference type="Proteomes" id="UP000290572">
    <property type="component" value="Unassembled WGS sequence"/>
</dbReference>
<proteinExistence type="predicted"/>
<name>A0A498LJZ5_LABRO</name>
<evidence type="ECO:0000313" key="2">
    <source>
        <dbReference type="Proteomes" id="UP000290572"/>
    </source>
</evidence>
<sequence>MHHSTVWELCYSSSMMTYGSQWPTGPERYLLQKQGERCVVMHGGFKRCLASKGSPTFRMQQAPSSDPALRTCSKYTTSRCQTDWPNVIRESHRGGELDQCYVIVRIWIVKERMLDDLTRCPGRLIRFPEVMNIKDKTARTVTEKMKTVYARHGIPKELVCDHVPFASYEMKKFAAEWGIKTRESGLVKSVTFHYLHVLQASLSIQIALTDM</sequence>
<dbReference type="InterPro" id="IPR036397">
    <property type="entry name" value="RNaseH_sf"/>
</dbReference>
<dbReference type="SUPFAM" id="SSF53098">
    <property type="entry name" value="Ribonuclease H-like"/>
    <property type="match status" value="1"/>
</dbReference>
<gene>
    <name evidence="1" type="ORF">ROHU_011770</name>
</gene>
<dbReference type="STRING" id="84645.A0A498LJZ5"/>
<dbReference type="InterPro" id="IPR012337">
    <property type="entry name" value="RNaseH-like_sf"/>
</dbReference>
<organism evidence="1 2">
    <name type="scientific">Labeo rohita</name>
    <name type="common">Indian major carp</name>
    <name type="synonym">Cyprinus rohita</name>
    <dbReference type="NCBI Taxonomy" id="84645"/>
    <lineage>
        <taxon>Eukaryota</taxon>
        <taxon>Metazoa</taxon>
        <taxon>Chordata</taxon>
        <taxon>Craniata</taxon>
        <taxon>Vertebrata</taxon>
        <taxon>Euteleostomi</taxon>
        <taxon>Actinopterygii</taxon>
        <taxon>Neopterygii</taxon>
        <taxon>Teleostei</taxon>
        <taxon>Ostariophysi</taxon>
        <taxon>Cypriniformes</taxon>
        <taxon>Cyprinidae</taxon>
        <taxon>Labeoninae</taxon>
        <taxon>Labeonini</taxon>
        <taxon>Labeo</taxon>
    </lineage>
</organism>
<dbReference type="AlphaFoldDB" id="A0A498LJZ5"/>
<reference evidence="1 2" key="1">
    <citation type="submission" date="2018-03" db="EMBL/GenBank/DDBJ databases">
        <title>Draft genome sequence of Rohu Carp (Labeo rohita).</title>
        <authorList>
            <person name="Das P."/>
            <person name="Kushwaha B."/>
            <person name="Joshi C.G."/>
            <person name="Kumar D."/>
            <person name="Nagpure N.S."/>
            <person name="Sahoo L."/>
            <person name="Das S.P."/>
            <person name="Bit A."/>
            <person name="Patnaik S."/>
            <person name="Meher P.K."/>
            <person name="Jayasankar P."/>
            <person name="Koringa P.G."/>
            <person name="Patel N.V."/>
            <person name="Hinsu A.T."/>
            <person name="Kumar R."/>
            <person name="Pandey M."/>
            <person name="Agarwal S."/>
            <person name="Srivastava S."/>
            <person name="Singh M."/>
            <person name="Iquebal M.A."/>
            <person name="Jaiswal S."/>
            <person name="Angadi U.B."/>
            <person name="Kumar N."/>
            <person name="Raza M."/>
            <person name="Shah T.M."/>
            <person name="Rai A."/>
            <person name="Jena J.K."/>
        </authorList>
    </citation>
    <scope>NUCLEOTIDE SEQUENCE [LARGE SCALE GENOMIC DNA]</scope>
    <source>
        <strain evidence="1">DASCIFA01</strain>
        <tissue evidence="1">Testis</tissue>
    </source>
</reference>
<accession>A0A498LJZ5</accession>
<dbReference type="EMBL" id="QBIY01013336">
    <property type="protein sequence ID" value="RXN07833.1"/>
    <property type="molecule type" value="Genomic_DNA"/>
</dbReference>